<dbReference type="InterPro" id="IPR036691">
    <property type="entry name" value="Endo/exonu/phosph_ase_sf"/>
</dbReference>
<evidence type="ECO:0000313" key="3">
    <source>
        <dbReference type="Proteomes" id="UP000265703"/>
    </source>
</evidence>
<dbReference type="GO" id="GO:0046856">
    <property type="term" value="P:phosphatidylinositol dephosphorylation"/>
    <property type="evidence" value="ECO:0007669"/>
    <property type="project" value="InterPro"/>
</dbReference>
<dbReference type="Proteomes" id="UP000265703">
    <property type="component" value="Unassembled WGS sequence"/>
</dbReference>
<dbReference type="GO" id="GO:0004439">
    <property type="term" value="F:phosphatidylinositol-4,5-bisphosphate 5-phosphatase activity"/>
    <property type="evidence" value="ECO:0007669"/>
    <property type="project" value="TreeGrafter"/>
</dbReference>
<sequence>MSKMAVWIEYLFSFVPFINNRRNKRAVRKEEFEKKKLKVFIGTWNMHGKLPPYNLSPFIEQPIYKENDVKDLFLKKDLKHPYHILVIGTQECQHNIKHSVLFPSKDEWERRLKNYLGDEYVLIKTETMAALHLAVFVWERCKDWIKDYQHDEVPTGLANLFGNKGGIGISLLFGNTSFCFINSHLAAHQAKVKERNHDVKKICKELKLKGFSPSDKEFTNVTDRFDYTFWFGDMNYRVELERDHVDKLIKQKDIETLFKSDQLSQEMKTFPYFRNFNEASFDFYPTFKLDITHRVSHYNNLEHPPLISYQSAPALIESGMLRYDTSPKQRVPSWTDRIIYKSRSNKKKIDVLSYNSHMDVVGFSDHRPVTGCFLVDFDWNQSLSERRKKSKSNKKRRKFRFLLYNLN</sequence>
<dbReference type="PANTHER" id="PTHR11200">
    <property type="entry name" value="INOSITOL 5-PHOSPHATASE"/>
    <property type="match status" value="1"/>
</dbReference>
<dbReference type="GO" id="GO:0004527">
    <property type="term" value="F:exonuclease activity"/>
    <property type="evidence" value="ECO:0007669"/>
    <property type="project" value="UniProtKB-KW"/>
</dbReference>
<dbReference type="PANTHER" id="PTHR11200:SF275">
    <property type="entry name" value="LD06095P"/>
    <property type="match status" value="1"/>
</dbReference>
<dbReference type="SUPFAM" id="SSF56219">
    <property type="entry name" value="DNase I-like"/>
    <property type="match status" value="1"/>
</dbReference>
<evidence type="ECO:0000313" key="2">
    <source>
        <dbReference type="EMBL" id="RIA91697.1"/>
    </source>
</evidence>
<keyword evidence="2" id="KW-0378">Hydrolase</keyword>
<protein>
    <submittedName>
        <fullName evidence="2">Endonuclease/exonuclease/phosphatase</fullName>
    </submittedName>
</protein>
<organism evidence="2 3">
    <name type="scientific">Glomus cerebriforme</name>
    <dbReference type="NCBI Taxonomy" id="658196"/>
    <lineage>
        <taxon>Eukaryota</taxon>
        <taxon>Fungi</taxon>
        <taxon>Fungi incertae sedis</taxon>
        <taxon>Mucoromycota</taxon>
        <taxon>Glomeromycotina</taxon>
        <taxon>Glomeromycetes</taxon>
        <taxon>Glomerales</taxon>
        <taxon>Glomeraceae</taxon>
        <taxon>Glomus</taxon>
    </lineage>
</organism>
<dbReference type="AlphaFoldDB" id="A0A397T678"/>
<comment type="caution">
    <text evidence="2">The sequence shown here is derived from an EMBL/GenBank/DDBJ whole genome shotgun (WGS) entry which is preliminary data.</text>
</comment>
<dbReference type="OrthoDB" id="405996at2759"/>
<accession>A0A397T678</accession>
<reference evidence="2 3" key="1">
    <citation type="submission" date="2018-06" db="EMBL/GenBank/DDBJ databases">
        <title>Comparative genomics reveals the genomic features of Rhizophagus irregularis, R. cerebriforme, R. diaphanum and Gigaspora rosea, and their symbiotic lifestyle signature.</title>
        <authorList>
            <person name="Morin E."/>
            <person name="San Clemente H."/>
            <person name="Chen E.C.H."/>
            <person name="De La Providencia I."/>
            <person name="Hainaut M."/>
            <person name="Kuo A."/>
            <person name="Kohler A."/>
            <person name="Murat C."/>
            <person name="Tang N."/>
            <person name="Roy S."/>
            <person name="Loubradou J."/>
            <person name="Henrissat B."/>
            <person name="Grigoriev I.V."/>
            <person name="Corradi N."/>
            <person name="Roux C."/>
            <person name="Martin F.M."/>
        </authorList>
    </citation>
    <scope>NUCLEOTIDE SEQUENCE [LARGE SCALE GENOMIC DNA]</scope>
    <source>
        <strain evidence="2 3">DAOM 227022</strain>
    </source>
</reference>
<name>A0A397T678_9GLOM</name>
<keyword evidence="2" id="KW-0255">Endonuclease</keyword>
<dbReference type="Pfam" id="PF22669">
    <property type="entry name" value="Exo_endo_phos2"/>
    <property type="match status" value="2"/>
</dbReference>
<dbReference type="Gene3D" id="3.60.10.10">
    <property type="entry name" value="Endonuclease/exonuclease/phosphatase"/>
    <property type="match status" value="1"/>
</dbReference>
<dbReference type="InterPro" id="IPR000300">
    <property type="entry name" value="IPPc"/>
</dbReference>
<feature type="domain" description="Inositol polyphosphate-related phosphatase" evidence="1">
    <location>
        <begin position="35"/>
        <end position="381"/>
    </location>
</feature>
<dbReference type="STRING" id="658196.A0A397T678"/>
<keyword evidence="2" id="KW-0540">Nuclease</keyword>
<keyword evidence="3" id="KW-1185">Reference proteome</keyword>
<keyword evidence="2" id="KW-0269">Exonuclease</keyword>
<proteinExistence type="predicted"/>
<evidence type="ECO:0000259" key="1">
    <source>
        <dbReference type="SMART" id="SM00128"/>
    </source>
</evidence>
<dbReference type="InterPro" id="IPR046985">
    <property type="entry name" value="IP5"/>
</dbReference>
<dbReference type="GO" id="GO:0004519">
    <property type="term" value="F:endonuclease activity"/>
    <property type="evidence" value="ECO:0007669"/>
    <property type="project" value="UniProtKB-KW"/>
</dbReference>
<dbReference type="EMBL" id="QKYT01000144">
    <property type="protein sequence ID" value="RIA91697.1"/>
    <property type="molecule type" value="Genomic_DNA"/>
</dbReference>
<dbReference type="SMART" id="SM00128">
    <property type="entry name" value="IPPc"/>
    <property type="match status" value="1"/>
</dbReference>
<gene>
    <name evidence="2" type="ORF">C1645_766817</name>
</gene>